<dbReference type="RefSeq" id="WP_257925028.1">
    <property type="nucleotide sequence ID" value="NZ_JAMXQV010000025.1"/>
</dbReference>
<accession>A0A9X2NKX8</accession>
<sequence length="977" mass="106885">MTGTAEPASGKAALTAELGALQEKLRERGKTQKAAVEEANRCRRGAAGRRESLPWPRKDGGEDLSVQAVNDWFPKRDGSKEPSVPRDFADLWSVVAVLLDWTRPPGCRPAAAEARRWKDLHERARQPTGLDDPVRAYLEAARKAARQHPHQGIPGRAAPPSLSEIYVRQLNSRTARDGSGAYGPGEHVATDAPPEPAEAIFRKADPVCVLVAGPGGGKSTLLRTRLRDAAEEWLNGTGKVSAAVPVWVSARALAGEATPVPEALAAATRSLSRYGLRPGLDEERFLRRPCDGARWQLLVDGLDELPNADERRSVLEKLANAVASDPALYRCVVATRPAAEPELAVLDDALGAEVPRYDLQPFTAEDVRAYTERYFGTRWPAAEAARRARRFTGALRDASLTELAQTPLMAFMLCQLYLARPDHPLPHDRTRFYDLFTDLIYENNRGKRIAESHEDAIRHLVAGLQSPQARKDAGEATQRVHELLPDLVGYLAHQWITGHQAPAATVLATHGEVRRPGKVHPELWGAFVEDLLRHTGLLVHQADGLGFPHQTFLEYHAARHATRDHRARRETLYRLFGPGGEWRDQEPSYIGFLLDQLLATDEAGIGRQTEERLTELTDSGGAAACRFVLTQVRLRTRLPAESTAVQLGHFATDPALAPFERLQAVKVLLEVDVVRGSRLLASLANGPFDNVYQSMEVGEALARVDGHRETGPRIREGLATALDRASSWREGGTLWREARTVKPALSIAEQLEVARTLLDADVAWTQGLLAEVGAARTARLLESVVTGNSAARSLRAARVLARLDGYRDTGARLLETLTESDAYDRLQPARSLAEVDPVRAVRVLRGRALDPARTTIKRLQAARLLLDVDVECGARLYESLAEEPTLPVPGRLQAAGTLAELDGHRLRGAELLEAMALGPGLDASDRVWAAATLGRADGHRGAALLEALTTDPTLDAFGREWATRKLAELREKPAGDR</sequence>
<evidence type="ECO:0000313" key="3">
    <source>
        <dbReference type="EMBL" id="MCR6488464.1"/>
    </source>
</evidence>
<proteinExistence type="predicted"/>
<evidence type="ECO:0000259" key="2">
    <source>
        <dbReference type="Pfam" id="PF05729"/>
    </source>
</evidence>
<dbReference type="Proteomes" id="UP001144096">
    <property type="component" value="Unassembled WGS sequence"/>
</dbReference>
<dbReference type="AlphaFoldDB" id="A0A9X2NKX8"/>
<name>A0A9X2NKX8_9PSEU</name>
<dbReference type="Pfam" id="PF05729">
    <property type="entry name" value="NACHT"/>
    <property type="match status" value="1"/>
</dbReference>
<dbReference type="InterPro" id="IPR027417">
    <property type="entry name" value="P-loop_NTPase"/>
</dbReference>
<evidence type="ECO:0000313" key="4">
    <source>
        <dbReference type="Proteomes" id="UP001144096"/>
    </source>
</evidence>
<evidence type="ECO:0000256" key="1">
    <source>
        <dbReference type="SAM" id="MobiDB-lite"/>
    </source>
</evidence>
<feature type="compositionally biased region" description="Basic and acidic residues" evidence="1">
    <location>
        <begin position="26"/>
        <end position="41"/>
    </location>
</feature>
<organism evidence="3 4">
    <name type="scientific">Amycolatopsis iheyensis</name>
    <dbReference type="NCBI Taxonomy" id="2945988"/>
    <lineage>
        <taxon>Bacteria</taxon>
        <taxon>Bacillati</taxon>
        <taxon>Actinomycetota</taxon>
        <taxon>Actinomycetes</taxon>
        <taxon>Pseudonocardiales</taxon>
        <taxon>Pseudonocardiaceae</taxon>
        <taxon>Amycolatopsis</taxon>
    </lineage>
</organism>
<dbReference type="PANTHER" id="PTHR46844">
    <property type="entry name" value="SLR5058 PROTEIN"/>
    <property type="match status" value="1"/>
</dbReference>
<dbReference type="Gene3D" id="3.40.50.300">
    <property type="entry name" value="P-loop containing nucleotide triphosphate hydrolases"/>
    <property type="match status" value="1"/>
</dbReference>
<dbReference type="PANTHER" id="PTHR46844:SF1">
    <property type="entry name" value="SLR5058 PROTEIN"/>
    <property type="match status" value="1"/>
</dbReference>
<dbReference type="InterPro" id="IPR007111">
    <property type="entry name" value="NACHT_NTPase"/>
</dbReference>
<gene>
    <name evidence="3" type="ORF">M8542_37115</name>
</gene>
<keyword evidence="4" id="KW-1185">Reference proteome</keyword>
<protein>
    <recommendedName>
        <fullName evidence="2">NACHT domain-containing protein</fullName>
    </recommendedName>
</protein>
<feature type="compositionally biased region" description="Basic and acidic residues" evidence="1">
    <location>
        <begin position="48"/>
        <end position="61"/>
    </location>
</feature>
<feature type="domain" description="NACHT" evidence="2">
    <location>
        <begin position="209"/>
        <end position="376"/>
    </location>
</feature>
<feature type="region of interest" description="Disordered" evidence="1">
    <location>
        <begin position="26"/>
        <end position="63"/>
    </location>
</feature>
<comment type="caution">
    <text evidence="3">The sequence shown here is derived from an EMBL/GenBank/DDBJ whole genome shotgun (WGS) entry which is preliminary data.</text>
</comment>
<dbReference type="EMBL" id="JAMXQV010000025">
    <property type="protein sequence ID" value="MCR6488464.1"/>
    <property type="molecule type" value="Genomic_DNA"/>
</dbReference>
<reference evidence="3" key="1">
    <citation type="submission" date="2022-06" db="EMBL/GenBank/DDBJ databases">
        <title>Amycolatopsis iheyaensis sp. nov., a new species of the genus Amycolatopsis isolated from soil in Iheya island, Japan.</title>
        <authorList>
            <person name="Ngamcharungchit C."/>
            <person name="Kanto H."/>
            <person name="Take A."/>
            <person name="Intra B."/>
            <person name="Matsumoto A."/>
            <person name="Panbangred W."/>
            <person name="Inahashi Y."/>
        </authorList>
    </citation>
    <scope>NUCLEOTIDE SEQUENCE</scope>
    <source>
        <strain evidence="3">OK19-0408</strain>
    </source>
</reference>